<name>A0A5B6VBV3_9ROSI</name>
<evidence type="ECO:0000313" key="2">
    <source>
        <dbReference type="Proteomes" id="UP000325315"/>
    </source>
</evidence>
<gene>
    <name evidence="1" type="ORF">EPI10_001571</name>
</gene>
<comment type="caution">
    <text evidence="1">The sequence shown here is derived from an EMBL/GenBank/DDBJ whole genome shotgun (WGS) entry which is preliminary data.</text>
</comment>
<dbReference type="InterPro" id="IPR043502">
    <property type="entry name" value="DNA/RNA_pol_sf"/>
</dbReference>
<accession>A0A5B6VBV3</accession>
<dbReference type="GO" id="GO:0003964">
    <property type="term" value="F:RNA-directed DNA polymerase activity"/>
    <property type="evidence" value="ECO:0007669"/>
    <property type="project" value="UniProtKB-KW"/>
</dbReference>
<dbReference type="PANTHER" id="PTHR24559">
    <property type="entry name" value="TRANSPOSON TY3-I GAG-POL POLYPROTEIN"/>
    <property type="match status" value="1"/>
</dbReference>
<evidence type="ECO:0000313" key="1">
    <source>
        <dbReference type="EMBL" id="KAA3466481.1"/>
    </source>
</evidence>
<keyword evidence="2" id="KW-1185">Reference proteome</keyword>
<keyword evidence="1" id="KW-0548">Nucleotidyltransferase</keyword>
<dbReference type="CDD" id="cd01647">
    <property type="entry name" value="RT_LTR"/>
    <property type="match status" value="1"/>
</dbReference>
<dbReference type="OrthoDB" id="2431547at2759"/>
<dbReference type="Proteomes" id="UP000325315">
    <property type="component" value="Unassembled WGS sequence"/>
</dbReference>
<dbReference type="Gene3D" id="3.30.70.270">
    <property type="match status" value="2"/>
</dbReference>
<dbReference type="SUPFAM" id="SSF56672">
    <property type="entry name" value="DNA/RNA polymerases"/>
    <property type="match status" value="1"/>
</dbReference>
<protein>
    <submittedName>
        <fullName evidence="1">RNA-directed DNA polymerase-like protein</fullName>
    </submittedName>
</protein>
<dbReference type="PANTHER" id="PTHR24559:SF447">
    <property type="entry name" value="RNA-DIRECTED DNA POLYMERASE HOMOLOG"/>
    <property type="match status" value="1"/>
</dbReference>
<sequence length="159" mass="19433">MFTVWALMVQTWKKFERLRTFRIFFLRNCQVFRLREHLVLFVKKKNGTMRMCLTIKNKYPLLRINNLFEQFRGVFVSSKIDLRPRYHQLKVKGSDVPKTAFKTHYGHYEFLVIPFVFVDNILVYSKNKAEHDEHLRVVLQILREKKLYAKLSKCEFWLR</sequence>
<dbReference type="EMBL" id="SMMG02000007">
    <property type="protein sequence ID" value="KAA3466481.1"/>
    <property type="molecule type" value="Genomic_DNA"/>
</dbReference>
<dbReference type="Gene3D" id="3.10.10.10">
    <property type="entry name" value="HIV Type 1 Reverse Transcriptase, subunit A, domain 1"/>
    <property type="match status" value="1"/>
</dbReference>
<organism evidence="1 2">
    <name type="scientific">Gossypium australe</name>
    <dbReference type="NCBI Taxonomy" id="47621"/>
    <lineage>
        <taxon>Eukaryota</taxon>
        <taxon>Viridiplantae</taxon>
        <taxon>Streptophyta</taxon>
        <taxon>Embryophyta</taxon>
        <taxon>Tracheophyta</taxon>
        <taxon>Spermatophyta</taxon>
        <taxon>Magnoliopsida</taxon>
        <taxon>eudicotyledons</taxon>
        <taxon>Gunneridae</taxon>
        <taxon>Pentapetalae</taxon>
        <taxon>rosids</taxon>
        <taxon>malvids</taxon>
        <taxon>Malvales</taxon>
        <taxon>Malvaceae</taxon>
        <taxon>Malvoideae</taxon>
        <taxon>Gossypium</taxon>
    </lineage>
</organism>
<dbReference type="AlphaFoldDB" id="A0A5B6VBV3"/>
<dbReference type="InterPro" id="IPR043128">
    <property type="entry name" value="Rev_trsase/Diguanyl_cyclase"/>
</dbReference>
<reference evidence="2" key="1">
    <citation type="journal article" date="2019" name="Plant Biotechnol. J.">
        <title>Genome sequencing of the Australian wild diploid species Gossypium australe highlights disease resistance and delayed gland morphogenesis.</title>
        <authorList>
            <person name="Cai Y."/>
            <person name="Cai X."/>
            <person name="Wang Q."/>
            <person name="Wang P."/>
            <person name="Zhang Y."/>
            <person name="Cai C."/>
            <person name="Xu Y."/>
            <person name="Wang K."/>
            <person name="Zhou Z."/>
            <person name="Wang C."/>
            <person name="Geng S."/>
            <person name="Li B."/>
            <person name="Dong Q."/>
            <person name="Hou Y."/>
            <person name="Wang H."/>
            <person name="Ai P."/>
            <person name="Liu Z."/>
            <person name="Yi F."/>
            <person name="Sun M."/>
            <person name="An G."/>
            <person name="Cheng J."/>
            <person name="Zhang Y."/>
            <person name="Shi Q."/>
            <person name="Xie Y."/>
            <person name="Shi X."/>
            <person name="Chang Y."/>
            <person name="Huang F."/>
            <person name="Chen Y."/>
            <person name="Hong S."/>
            <person name="Mi L."/>
            <person name="Sun Q."/>
            <person name="Zhang L."/>
            <person name="Zhou B."/>
            <person name="Peng R."/>
            <person name="Zhang X."/>
            <person name="Liu F."/>
        </authorList>
    </citation>
    <scope>NUCLEOTIDE SEQUENCE [LARGE SCALE GENOMIC DNA]</scope>
    <source>
        <strain evidence="2">cv. PA1801</strain>
    </source>
</reference>
<dbReference type="InterPro" id="IPR053134">
    <property type="entry name" value="RNA-dir_DNA_polymerase"/>
</dbReference>
<keyword evidence="1" id="KW-0695">RNA-directed DNA polymerase</keyword>
<proteinExistence type="predicted"/>
<keyword evidence="1" id="KW-0808">Transferase</keyword>